<comment type="caution">
    <text evidence="2">The sequence shown here is derived from an EMBL/GenBank/DDBJ whole genome shotgun (WGS) entry which is preliminary data.</text>
</comment>
<evidence type="ECO:0000313" key="3">
    <source>
        <dbReference type="Proteomes" id="UP001480595"/>
    </source>
</evidence>
<organism evidence="2 3">
    <name type="scientific">Apiospora phragmitis</name>
    <dbReference type="NCBI Taxonomy" id="2905665"/>
    <lineage>
        <taxon>Eukaryota</taxon>
        <taxon>Fungi</taxon>
        <taxon>Dikarya</taxon>
        <taxon>Ascomycota</taxon>
        <taxon>Pezizomycotina</taxon>
        <taxon>Sordariomycetes</taxon>
        <taxon>Xylariomycetidae</taxon>
        <taxon>Amphisphaeriales</taxon>
        <taxon>Apiosporaceae</taxon>
        <taxon>Apiospora</taxon>
    </lineage>
</organism>
<gene>
    <name evidence="2" type="ORF">PG994_012701</name>
</gene>
<keyword evidence="3" id="KW-1185">Reference proteome</keyword>
<dbReference type="EMBL" id="JAQQWL010000012">
    <property type="protein sequence ID" value="KAK8043863.1"/>
    <property type="molecule type" value="Genomic_DNA"/>
</dbReference>
<feature type="compositionally biased region" description="Low complexity" evidence="1">
    <location>
        <begin position="16"/>
        <end position="29"/>
    </location>
</feature>
<sequence>MAIPSKTPGRSETRIRSGASRASSSRTSAYWGDKCKYNPTNFDNAWNDIEKSRSKVNLAGEIHENS</sequence>
<dbReference type="GeneID" id="92097173"/>
<accession>A0ABR1TDU5</accession>
<evidence type="ECO:0000313" key="2">
    <source>
        <dbReference type="EMBL" id="KAK8043863.1"/>
    </source>
</evidence>
<protein>
    <submittedName>
        <fullName evidence="2">Uncharacterized protein</fullName>
    </submittedName>
</protein>
<evidence type="ECO:0000256" key="1">
    <source>
        <dbReference type="SAM" id="MobiDB-lite"/>
    </source>
</evidence>
<feature type="region of interest" description="Disordered" evidence="1">
    <location>
        <begin position="1"/>
        <end position="31"/>
    </location>
</feature>
<proteinExistence type="predicted"/>
<dbReference type="Proteomes" id="UP001480595">
    <property type="component" value="Unassembled WGS sequence"/>
</dbReference>
<reference evidence="2 3" key="1">
    <citation type="submission" date="2023-01" db="EMBL/GenBank/DDBJ databases">
        <title>Analysis of 21 Apiospora genomes using comparative genomics revels a genus with tremendous synthesis potential of carbohydrate active enzymes and secondary metabolites.</title>
        <authorList>
            <person name="Sorensen T."/>
        </authorList>
    </citation>
    <scope>NUCLEOTIDE SEQUENCE [LARGE SCALE GENOMIC DNA]</scope>
    <source>
        <strain evidence="2 3">CBS 135458</strain>
    </source>
</reference>
<name>A0ABR1TDU5_9PEZI</name>
<dbReference type="RefSeq" id="XP_066710258.1">
    <property type="nucleotide sequence ID" value="XM_066864110.1"/>
</dbReference>